<proteinExistence type="predicted"/>
<dbReference type="AlphaFoldDB" id="A0A5B7F2G8"/>
<comment type="caution">
    <text evidence="2">The sequence shown here is derived from an EMBL/GenBank/DDBJ whole genome shotgun (WGS) entry which is preliminary data.</text>
</comment>
<organism evidence="2 3">
    <name type="scientific">Portunus trituberculatus</name>
    <name type="common">Swimming crab</name>
    <name type="synonym">Neptunus trituberculatus</name>
    <dbReference type="NCBI Taxonomy" id="210409"/>
    <lineage>
        <taxon>Eukaryota</taxon>
        <taxon>Metazoa</taxon>
        <taxon>Ecdysozoa</taxon>
        <taxon>Arthropoda</taxon>
        <taxon>Crustacea</taxon>
        <taxon>Multicrustacea</taxon>
        <taxon>Malacostraca</taxon>
        <taxon>Eumalacostraca</taxon>
        <taxon>Eucarida</taxon>
        <taxon>Decapoda</taxon>
        <taxon>Pleocyemata</taxon>
        <taxon>Brachyura</taxon>
        <taxon>Eubrachyura</taxon>
        <taxon>Portunoidea</taxon>
        <taxon>Portunidae</taxon>
        <taxon>Portuninae</taxon>
        <taxon>Portunus</taxon>
    </lineage>
</organism>
<reference evidence="2 3" key="1">
    <citation type="submission" date="2019-05" db="EMBL/GenBank/DDBJ databases">
        <title>Another draft genome of Portunus trituberculatus and its Hox gene families provides insights of decapod evolution.</title>
        <authorList>
            <person name="Jeong J.-H."/>
            <person name="Song I."/>
            <person name="Kim S."/>
            <person name="Choi T."/>
            <person name="Kim D."/>
            <person name="Ryu S."/>
            <person name="Kim W."/>
        </authorList>
    </citation>
    <scope>NUCLEOTIDE SEQUENCE [LARGE SCALE GENOMIC DNA]</scope>
    <source>
        <tissue evidence="2">Muscle</tissue>
    </source>
</reference>
<sequence length="95" mass="10200">MTLGTRATLSLPARKSDSTRPPRRRGQGRTAQGGLRAGIITIEIATNHRDGPSRGTLQVITQPSRSLSSSVCSSESDVHITPVYTVARRVFTTPV</sequence>
<accession>A0A5B7F2G8</accession>
<evidence type="ECO:0000313" key="3">
    <source>
        <dbReference type="Proteomes" id="UP000324222"/>
    </source>
</evidence>
<name>A0A5B7F2G8_PORTR</name>
<feature type="region of interest" description="Disordered" evidence="1">
    <location>
        <begin position="1"/>
        <end position="35"/>
    </location>
</feature>
<dbReference type="Proteomes" id="UP000324222">
    <property type="component" value="Unassembled WGS sequence"/>
</dbReference>
<evidence type="ECO:0000313" key="2">
    <source>
        <dbReference type="EMBL" id="MPC41570.1"/>
    </source>
</evidence>
<evidence type="ECO:0000256" key="1">
    <source>
        <dbReference type="SAM" id="MobiDB-lite"/>
    </source>
</evidence>
<dbReference type="EMBL" id="VSRR010005110">
    <property type="protein sequence ID" value="MPC41570.1"/>
    <property type="molecule type" value="Genomic_DNA"/>
</dbReference>
<protein>
    <submittedName>
        <fullName evidence="2">Uncharacterized protein</fullName>
    </submittedName>
</protein>
<gene>
    <name evidence="2" type="ORF">E2C01_035169</name>
</gene>
<keyword evidence="3" id="KW-1185">Reference proteome</keyword>